<dbReference type="PANTHER" id="PTHR42732">
    <property type="entry name" value="BETA-GALACTOSIDASE"/>
    <property type="match status" value="1"/>
</dbReference>
<keyword evidence="2" id="KW-0378">Hydrolase</keyword>
<evidence type="ECO:0000259" key="4">
    <source>
        <dbReference type="Pfam" id="PF16355"/>
    </source>
</evidence>
<evidence type="ECO:0000256" key="3">
    <source>
        <dbReference type="ARBA" id="ARBA00023295"/>
    </source>
</evidence>
<sequence length="269" mass="30588">VSYFAPVDLSGFPKDRYYLYQSNWTKEPMVHVLPHWNWEGMEGEMIPVFSYTNCEEVELYVNGKSAGRKVKGVDYTEIPAEFHEFEKGMYKTKYRLSWEVPYQPGRVKVVAYNGGEAVAEKEIKTAGDPAQITLSADRKEIAADGKDLSFITVRIEDKDGNFCPLANNLVKFNVTGEGVMACTKRINAHALHDLHLPLRRPVIHGRSQGTEVMVHAYTLEFYSPSIQFKSFICCKLDGSYPEFRGVFIKQFSTATDPVHKIRRGKCNRG</sequence>
<dbReference type="Pfam" id="PF18565">
    <property type="entry name" value="Glyco_hydro2_C5"/>
    <property type="match status" value="1"/>
</dbReference>
<dbReference type="InterPro" id="IPR040605">
    <property type="entry name" value="Glyco_hydro2_dom5"/>
</dbReference>
<dbReference type="SUPFAM" id="SSF49373">
    <property type="entry name" value="Invasin/intimin cell-adhesion fragments"/>
    <property type="match status" value="1"/>
</dbReference>
<gene>
    <name evidence="6" type="ORF">S06H3_38123</name>
</gene>
<protein>
    <recommendedName>
        <fullName evidence="7">DUF4982 domain-containing protein</fullName>
    </recommendedName>
</protein>
<comment type="similarity">
    <text evidence="1">Belongs to the glycosyl hydrolase 2 family.</text>
</comment>
<dbReference type="AlphaFoldDB" id="X1NPW4"/>
<dbReference type="InterPro" id="IPR051913">
    <property type="entry name" value="GH2_Domain-Containing"/>
</dbReference>
<feature type="non-terminal residue" evidence="6">
    <location>
        <position position="269"/>
    </location>
</feature>
<dbReference type="PANTHER" id="PTHR42732:SF1">
    <property type="entry name" value="BETA-MANNOSIDASE"/>
    <property type="match status" value="1"/>
</dbReference>
<dbReference type="InterPro" id="IPR008964">
    <property type="entry name" value="Invasin/intimin_cell_adhesion"/>
</dbReference>
<dbReference type="Gene3D" id="2.60.40.10">
    <property type="entry name" value="Immunoglobulins"/>
    <property type="match status" value="2"/>
</dbReference>
<dbReference type="Pfam" id="PF16355">
    <property type="entry name" value="DUF4982"/>
    <property type="match status" value="1"/>
</dbReference>
<proteinExistence type="inferred from homology"/>
<evidence type="ECO:0000313" key="6">
    <source>
        <dbReference type="EMBL" id="GAI28845.1"/>
    </source>
</evidence>
<accession>X1NPW4</accession>
<dbReference type="EMBL" id="BARV01023211">
    <property type="protein sequence ID" value="GAI28845.1"/>
    <property type="molecule type" value="Genomic_DNA"/>
</dbReference>
<dbReference type="InterPro" id="IPR032311">
    <property type="entry name" value="DUF4982"/>
</dbReference>
<keyword evidence="3" id="KW-0326">Glycosidase</keyword>
<comment type="caution">
    <text evidence="6">The sequence shown here is derived from an EMBL/GenBank/DDBJ whole genome shotgun (WGS) entry which is preliminary data.</text>
</comment>
<evidence type="ECO:0008006" key="7">
    <source>
        <dbReference type="Google" id="ProtNLM"/>
    </source>
</evidence>
<reference evidence="6" key="1">
    <citation type="journal article" date="2014" name="Front. Microbiol.">
        <title>High frequency of phylogenetically diverse reductive dehalogenase-homologous genes in deep subseafloor sedimentary metagenomes.</title>
        <authorList>
            <person name="Kawai M."/>
            <person name="Futagami T."/>
            <person name="Toyoda A."/>
            <person name="Takaki Y."/>
            <person name="Nishi S."/>
            <person name="Hori S."/>
            <person name="Arai W."/>
            <person name="Tsubouchi T."/>
            <person name="Morono Y."/>
            <person name="Uchiyama I."/>
            <person name="Ito T."/>
            <person name="Fujiyama A."/>
            <person name="Inagaki F."/>
            <person name="Takami H."/>
        </authorList>
    </citation>
    <scope>NUCLEOTIDE SEQUENCE</scope>
    <source>
        <strain evidence="6">Expedition CK06-06</strain>
    </source>
</reference>
<feature type="non-terminal residue" evidence="6">
    <location>
        <position position="1"/>
    </location>
</feature>
<feature type="domain" description="DUF4982" evidence="4">
    <location>
        <begin position="43"/>
        <end position="119"/>
    </location>
</feature>
<evidence type="ECO:0000256" key="1">
    <source>
        <dbReference type="ARBA" id="ARBA00007401"/>
    </source>
</evidence>
<dbReference type="GO" id="GO:0016798">
    <property type="term" value="F:hydrolase activity, acting on glycosyl bonds"/>
    <property type="evidence" value="ECO:0007669"/>
    <property type="project" value="UniProtKB-KW"/>
</dbReference>
<name>X1NPW4_9ZZZZ</name>
<feature type="domain" description="Glycoside hydrolase family 2" evidence="5">
    <location>
        <begin position="132"/>
        <end position="191"/>
    </location>
</feature>
<dbReference type="Gene3D" id="3.20.20.80">
    <property type="entry name" value="Glycosidases"/>
    <property type="match status" value="1"/>
</dbReference>
<organism evidence="6">
    <name type="scientific">marine sediment metagenome</name>
    <dbReference type="NCBI Taxonomy" id="412755"/>
    <lineage>
        <taxon>unclassified sequences</taxon>
        <taxon>metagenomes</taxon>
        <taxon>ecological metagenomes</taxon>
    </lineage>
</organism>
<evidence type="ECO:0000256" key="2">
    <source>
        <dbReference type="ARBA" id="ARBA00022801"/>
    </source>
</evidence>
<dbReference type="InterPro" id="IPR013783">
    <property type="entry name" value="Ig-like_fold"/>
</dbReference>
<evidence type="ECO:0000259" key="5">
    <source>
        <dbReference type="Pfam" id="PF18565"/>
    </source>
</evidence>